<keyword evidence="18 19" id="KW-0472">Membrane</keyword>
<comment type="similarity">
    <text evidence="3 19">Belongs to the CcoP / FixP family.</text>
</comment>
<organism evidence="22 23">
    <name type="scientific">Novosphingobium bradum</name>
    <dbReference type="NCBI Taxonomy" id="1737444"/>
    <lineage>
        <taxon>Bacteria</taxon>
        <taxon>Pseudomonadati</taxon>
        <taxon>Pseudomonadota</taxon>
        <taxon>Alphaproteobacteria</taxon>
        <taxon>Sphingomonadales</taxon>
        <taxon>Sphingomonadaceae</taxon>
        <taxon>Novosphingobium</taxon>
    </lineage>
</organism>
<evidence type="ECO:0000259" key="21">
    <source>
        <dbReference type="PROSITE" id="PS51007"/>
    </source>
</evidence>
<keyword evidence="5 19" id="KW-1003">Cell membrane</keyword>
<dbReference type="EMBL" id="JBHRTQ010000013">
    <property type="protein sequence ID" value="MFC3175389.1"/>
    <property type="molecule type" value="Genomic_DNA"/>
</dbReference>
<evidence type="ECO:0000256" key="6">
    <source>
        <dbReference type="ARBA" id="ARBA00022519"/>
    </source>
</evidence>
<dbReference type="InterPro" id="IPR050597">
    <property type="entry name" value="Cytochrome_c_Oxidase_Subunit"/>
</dbReference>
<evidence type="ECO:0000256" key="8">
    <source>
        <dbReference type="ARBA" id="ARBA00022660"/>
    </source>
</evidence>
<evidence type="ECO:0000256" key="4">
    <source>
        <dbReference type="ARBA" id="ARBA00022448"/>
    </source>
</evidence>
<comment type="subcellular location">
    <subcellularLocation>
        <location evidence="1 19">Cell inner membrane</location>
    </subcellularLocation>
</comment>
<gene>
    <name evidence="22" type="primary">ccoP</name>
    <name evidence="22" type="ORF">ACFOD9_14100</name>
</gene>
<evidence type="ECO:0000256" key="16">
    <source>
        <dbReference type="ARBA" id="ARBA00023004"/>
    </source>
</evidence>
<comment type="cofactor">
    <cofactor evidence="19">
        <name>heme c</name>
        <dbReference type="ChEBI" id="CHEBI:61717"/>
    </cofactor>
    <text evidence="19">Binds 2 heme C groups per subunit.</text>
</comment>
<dbReference type="PRINTS" id="PR00605">
    <property type="entry name" value="CYTCHROMECIC"/>
</dbReference>
<dbReference type="Gene3D" id="6.10.280.130">
    <property type="match status" value="1"/>
</dbReference>
<keyword evidence="8 19" id="KW-0679">Respiratory chain</keyword>
<evidence type="ECO:0000256" key="18">
    <source>
        <dbReference type="ARBA" id="ARBA00023136"/>
    </source>
</evidence>
<evidence type="ECO:0000256" key="2">
    <source>
        <dbReference type="ARBA" id="ARBA00004673"/>
    </source>
</evidence>
<dbReference type="Pfam" id="PF00034">
    <property type="entry name" value="Cytochrom_C"/>
    <property type="match status" value="1"/>
</dbReference>
<dbReference type="InterPro" id="IPR032858">
    <property type="entry name" value="CcoP_N"/>
</dbReference>
<keyword evidence="14 20" id="KW-1133">Transmembrane helix</keyword>
<comment type="pathway">
    <text evidence="2 19">Energy metabolism; oxidative phosphorylation.</text>
</comment>
<dbReference type="RefSeq" id="WP_379510768.1">
    <property type="nucleotide sequence ID" value="NZ_JBHRTQ010000013.1"/>
</dbReference>
<dbReference type="PANTHER" id="PTHR33751:SF1">
    <property type="entry name" value="CBB3-TYPE CYTOCHROME C OXIDASE SUBUNIT FIXP"/>
    <property type="match status" value="1"/>
</dbReference>
<dbReference type="InterPro" id="IPR008168">
    <property type="entry name" value="Cyt_C_IC"/>
</dbReference>
<reference evidence="23" key="1">
    <citation type="journal article" date="2019" name="Int. J. Syst. Evol. Microbiol.">
        <title>The Global Catalogue of Microorganisms (GCM) 10K type strain sequencing project: providing services to taxonomists for standard genome sequencing and annotation.</title>
        <authorList>
            <consortium name="The Broad Institute Genomics Platform"/>
            <consortium name="The Broad Institute Genome Sequencing Center for Infectious Disease"/>
            <person name="Wu L."/>
            <person name="Ma J."/>
        </authorList>
    </citation>
    <scope>NUCLEOTIDE SEQUENCE [LARGE SCALE GENOMIC DNA]</scope>
    <source>
        <strain evidence="23">KCTC 42984</strain>
    </source>
</reference>
<evidence type="ECO:0000256" key="1">
    <source>
        <dbReference type="ARBA" id="ARBA00004533"/>
    </source>
</evidence>
<keyword evidence="13 19" id="KW-0249">Electron transport</keyword>
<dbReference type="Proteomes" id="UP001595604">
    <property type="component" value="Unassembled WGS sequence"/>
</dbReference>
<comment type="subunit">
    <text evidence="19">Component of the cbb3-type cytochrome c oxidase.</text>
</comment>
<dbReference type="Gene3D" id="1.10.760.10">
    <property type="entry name" value="Cytochrome c-like domain"/>
    <property type="match status" value="2"/>
</dbReference>
<feature type="transmembrane region" description="Helical" evidence="20">
    <location>
        <begin position="32"/>
        <end position="54"/>
    </location>
</feature>
<evidence type="ECO:0000256" key="17">
    <source>
        <dbReference type="ARBA" id="ARBA00023065"/>
    </source>
</evidence>
<comment type="function">
    <text evidence="19">C-type cytochrome. Part of the cbb3-type cytochrome c oxidase complex.</text>
</comment>
<evidence type="ECO:0000256" key="7">
    <source>
        <dbReference type="ARBA" id="ARBA00022617"/>
    </source>
</evidence>
<evidence type="ECO:0000256" key="13">
    <source>
        <dbReference type="ARBA" id="ARBA00022982"/>
    </source>
</evidence>
<evidence type="ECO:0000256" key="20">
    <source>
        <dbReference type="SAM" id="Phobius"/>
    </source>
</evidence>
<dbReference type="NCBIfam" id="TIGR00782">
    <property type="entry name" value="ccoP"/>
    <property type="match status" value="1"/>
</dbReference>
<comment type="caution">
    <text evidence="22">The sequence shown here is derived from an EMBL/GenBank/DDBJ whole genome shotgun (WGS) entry which is preliminary data.</text>
</comment>
<sequence length="313" mass="32515">MADRRVDEATGVETVGHEWDGIEELDNPMPRWWVLTFYATILFAIAYVVVYPAIPGRHKASDGLWNWSSRGALAAETAAAEKARGPVIAALAATPIEQLPANPDLMEKAVAGGKAAFRVNCVQCHGSEAQGNRGYPNLADDDWLWGGDLKTIETTIAHGIRFAGDGQTRQSLMPSFGRDGILPPDQVSDVADYVRSLSGEQAANAATRRGAAIFAANCAVCHGADGKGGRQVGAPNLADQIWLYGGAKADVAASVTNAHAGVMPAWGQRLDPVTVKMLAAYVHSLGGGEKFAPAPAAPVAAAPAAAPAGAAAK</sequence>
<dbReference type="InterPro" id="IPR009056">
    <property type="entry name" value="Cyt_c-like_dom"/>
</dbReference>
<keyword evidence="11" id="KW-0677">Repeat</keyword>
<dbReference type="InterPro" id="IPR038414">
    <property type="entry name" value="CcoP_N_sf"/>
</dbReference>
<dbReference type="InterPro" id="IPR004678">
    <property type="entry name" value="Cyt_c_oxidase_cbb3_su3"/>
</dbReference>
<keyword evidence="7 19" id="KW-0349">Heme</keyword>
<keyword evidence="16 19" id="KW-0408">Iron</keyword>
<evidence type="ECO:0000256" key="9">
    <source>
        <dbReference type="ARBA" id="ARBA00022692"/>
    </source>
</evidence>
<dbReference type="Pfam" id="PF13442">
    <property type="entry name" value="Cytochrome_CBB3"/>
    <property type="match status" value="1"/>
</dbReference>
<evidence type="ECO:0000256" key="10">
    <source>
        <dbReference type="ARBA" id="ARBA00022723"/>
    </source>
</evidence>
<accession>A0ABV7ISS5</accession>
<evidence type="ECO:0000256" key="19">
    <source>
        <dbReference type="PIRNR" id="PIRNR000006"/>
    </source>
</evidence>
<keyword evidence="10 19" id="KW-0479">Metal-binding</keyword>
<keyword evidence="9 20" id="KW-0812">Transmembrane</keyword>
<dbReference type="Pfam" id="PF14715">
    <property type="entry name" value="FixP_N"/>
    <property type="match status" value="1"/>
</dbReference>
<proteinExistence type="inferred from homology"/>
<keyword evidence="23" id="KW-1185">Reference proteome</keyword>
<feature type="domain" description="Cytochrome c" evidence="21">
    <location>
        <begin position="108"/>
        <end position="198"/>
    </location>
</feature>
<dbReference type="PROSITE" id="PS51007">
    <property type="entry name" value="CYTC"/>
    <property type="match status" value="2"/>
</dbReference>
<keyword evidence="17 19" id="KW-0406">Ion transport</keyword>
<feature type="domain" description="Cytochrome c" evidence="21">
    <location>
        <begin position="205"/>
        <end position="286"/>
    </location>
</feature>
<dbReference type="SUPFAM" id="SSF46626">
    <property type="entry name" value="Cytochrome c"/>
    <property type="match status" value="2"/>
</dbReference>
<evidence type="ECO:0000256" key="14">
    <source>
        <dbReference type="ARBA" id="ARBA00022989"/>
    </source>
</evidence>
<dbReference type="PIRSF" id="PIRSF000006">
    <property type="entry name" value="Cbb3-Cox_fixP"/>
    <property type="match status" value="1"/>
</dbReference>
<evidence type="ECO:0000256" key="12">
    <source>
        <dbReference type="ARBA" id="ARBA00022781"/>
    </source>
</evidence>
<evidence type="ECO:0000256" key="15">
    <source>
        <dbReference type="ARBA" id="ARBA00023002"/>
    </source>
</evidence>
<evidence type="ECO:0000313" key="22">
    <source>
        <dbReference type="EMBL" id="MFC3175389.1"/>
    </source>
</evidence>
<keyword evidence="12 19" id="KW-0375">Hydrogen ion transport</keyword>
<evidence type="ECO:0000256" key="5">
    <source>
        <dbReference type="ARBA" id="ARBA00022475"/>
    </source>
</evidence>
<evidence type="ECO:0000313" key="23">
    <source>
        <dbReference type="Proteomes" id="UP001595604"/>
    </source>
</evidence>
<evidence type="ECO:0000256" key="3">
    <source>
        <dbReference type="ARBA" id="ARBA00006113"/>
    </source>
</evidence>
<dbReference type="InterPro" id="IPR036909">
    <property type="entry name" value="Cyt_c-like_dom_sf"/>
</dbReference>
<name>A0ABV7ISS5_9SPHN</name>
<keyword evidence="4 19" id="KW-0813">Transport</keyword>
<protein>
    <recommendedName>
        <fullName evidence="19">Cbb3-type cytochrome c oxidase subunit</fullName>
    </recommendedName>
</protein>
<evidence type="ECO:0000256" key="11">
    <source>
        <dbReference type="ARBA" id="ARBA00022737"/>
    </source>
</evidence>
<dbReference type="PANTHER" id="PTHR33751">
    <property type="entry name" value="CBB3-TYPE CYTOCHROME C OXIDASE SUBUNIT FIXP"/>
    <property type="match status" value="1"/>
</dbReference>
<keyword evidence="6 19" id="KW-0997">Cell inner membrane</keyword>
<keyword evidence="15 19" id="KW-0560">Oxidoreductase</keyword>